<dbReference type="Gene3D" id="3.40.970.20">
    <property type="entry name" value="Carbon monoxide dehydrogenase alpha subunit. Chain D, domain 4"/>
    <property type="match status" value="1"/>
</dbReference>
<proteinExistence type="inferred from homology"/>
<dbReference type="InterPro" id="IPR045822">
    <property type="entry name" value="ACS_CODH_B_C"/>
</dbReference>
<dbReference type="Pfam" id="PF19436">
    <property type="entry name" value="ACS_CODH_B_C"/>
    <property type="match status" value="1"/>
</dbReference>
<dbReference type="NCBIfam" id="NF003379">
    <property type="entry name" value="PRK04456.1"/>
    <property type="match status" value="1"/>
</dbReference>
<comment type="pathway">
    <text evidence="1">One-carbon metabolism; methanogenesis from acetate.</text>
</comment>
<accession>A0A7G9YPA1</accession>
<dbReference type="GO" id="GO:0016407">
    <property type="term" value="F:acetyltransferase activity"/>
    <property type="evidence" value="ECO:0007669"/>
    <property type="project" value="UniProtKB-UniRule"/>
</dbReference>
<evidence type="ECO:0000256" key="3">
    <source>
        <dbReference type="ARBA" id="ARBA00022596"/>
    </source>
</evidence>
<keyword evidence="7 11" id="KW-0408">Iron</keyword>
<dbReference type="InterPro" id="IPR023432">
    <property type="entry name" value="CO_DH/Ac-CoA_synth_bsu_arc"/>
</dbReference>
<feature type="binding site" evidence="11">
    <location>
        <position position="194"/>
    </location>
    <ligand>
        <name>[Ni-Fe-S] cluster</name>
        <dbReference type="ChEBI" id="CHEBI:60400"/>
    </ligand>
</feature>
<dbReference type="EMBL" id="MT631400">
    <property type="protein sequence ID" value="QNO49975.1"/>
    <property type="molecule type" value="Genomic_DNA"/>
</dbReference>
<dbReference type="PANTHER" id="PTHR42281:SF1">
    <property type="entry name" value="ACETYL-COA DECARBONYLASE_SYNTHASE COMPLEX SUBUNIT BETA 1"/>
    <property type="match status" value="1"/>
</dbReference>
<name>A0A7G9YPA1_9EURY</name>
<dbReference type="SUPFAM" id="SSF56821">
    <property type="entry name" value="Prismane protein-like"/>
    <property type="match status" value="1"/>
</dbReference>
<dbReference type="Pfam" id="PF03598">
    <property type="entry name" value="CdhC"/>
    <property type="match status" value="1"/>
</dbReference>
<evidence type="ECO:0000313" key="13">
    <source>
        <dbReference type="EMBL" id="QNO49835.1"/>
    </source>
</evidence>
<sequence>MADEFPFELSPMFEGERIRKDDVYIELAGPKSKGFELVRAAEMDEIEDGGFTLLGPDISEMAEGDRYPFAMIYRIAGEAVEPDLEAIVERRNHDFQNYVSGLMHLNQRYDIWLRIGKDAVAKGLDSFEPIAKATMMLFKNELPFIEKMDALYITDPEEIEKRLPDVKAIYEVRDARTRGLHDEDVDTFYGCTLCQSFAPTNVCVVTPDRVSLCGAINWFDGRAAAKVDPEGPQFAIEKGECLDEISGEYAGVNESAASLSQGEYSRIKLHSFFEYPHTSCGCFEVVGFYIPELDVIAWVDRDYAKPAPNGLTFANMAGQTGGGKQIVGFLGIGVNYFRSPKFIAADGGWNRVGWMPKHLKDRVLDDIPGDIVDAIATEEDANDLDSLKAFLTEKNHPIVSKWEEKEAEKKKRAESEKPAVPAAAVSGVMPAGVPAMPLPAGFVGSVGSGGGVRLILKNAKITIGRVIVKQDGDED</sequence>
<dbReference type="HAMAP" id="MF_01138">
    <property type="entry name" value="CdhC"/>
    <property type="match status" value="1"/>
</dbReference>
<organism evidence="13">
    <name type="scientific">Candidatus Methanogaster sp. ANME-2c ERB4</name>
    <dbReference type="NCBI Taxonomy" id="2759911"/>
    <lineage>
        <taxon>Archaea</taxon>
        <taxon>Methanobacteriati</taxon>
        <taxon>Methanobacteriota</taxon>
        <taxon>Stenosarchaea group</taxon>
        <taxon>Methanomicrobia</taxon>
        <taxon>Methanosarcinales</taxon>
        <taxon>ANME-2 cluster</taxon>
        <taxon>Candidatus Methanogasteraceae</taxon>
        <taxon>Candidatus Methanogaster</taxon>
    </lineage>
</organism>
<keyword evidence="8 11" id="KW-0411">Iron-sulfur</keyword>
<reference evidence="13" key="1">
    <citation type="submission" date="2020-06" db="EMBL/GenBank/DDBJ databases">
        <title>Unique genomic features of the anaerobic methanotrophic archaea.</title>
        <authorList>
            <person name="Chadwick G.L."/>
            <person name="Skennerton C.T."/>
            <person name="Laso-Perez R."/>
            <person name="Leu A.O."/>
            <person name="Speth D.R."/>
            <person name="Yu H."/>
            <person name="Morgan-Lang C."/>
            <person name="Hatzenpichler R."/>
            <person name="Goudeau D."/>
            <person name="Malmstrom R."/>
            <person name="Brazelton W.J."/>
            <person name="Woyke T."/>
            <person name="Hallam S.J."/>
            <person name="Tyson G.W."/>
            <person name="Wegener G."/>
            <person name="Boetius A."/>
            <person name="Orphan V."/>
        </authorList>
    </citation>
    <scope>NUCLEOTIDE SEQUENCE</scope>
</reference>
<evidence type="ECO:0000256" key="9">
    <source>
        <dbReference type="ARBA" id="ARBA00023315"/>
    </source>
</evidence>
<comment type="cofactor">
    <cofactor evidence="11">
        <name>[Ni-Fe-S] cluster</name>
        <dbReference type="ChEBI" id="CHEBI:60400"/>
    </cofactor>
    <text evidence="11">Binds 1 [Ni-Fe-S] cluster.</text>
</comment>
<dbReference type="AlphaFoldDB" id="A0A7G9YPA1"/>
<dbReference type="InterPro" id="IPR011254">
    <property type="entry name" value="Prismane-like_sf"/>
</dbReference>
<evidence type="ECO:0000256" key="1">
    <source>
        <dbReference type="ARBA" id="ARBA00004905"/>
    </source>
</evidence>
<evidence type="ECO:0000256" key="11">
    <source>
        <dbReference type="HAMAP-Rule" id="MF_01138"/>
    </source>
</evidence>
<dbReference type="GO" id="GO:0051536">
    <property type="term" value="F:iron-sulfur cluster binding"/>
    <property type="evidence" value="ECO:0007669"/>
    <property type="project" value="UniProtKB-KW"/>
</dbReference>
<dbReference type="InterPro" id="IPR004461">
    <property type="entry name" value="CO_DH/Ac-CoA_synth_bsu"/>
</dbReference>
<evidence type="ECO:0000256" key="8">
    <source>
        <dbReference type="ARBA" id="ARBA00023014"/>
    </source>
</evidence>
<evidence type="ECO:0000256" key="2">
    <source>
        <dbReference type="ARBA" id="ARBA00006862"/>
    </source>
</evidence>
<dbReference type="EMBL" id="MT631397">
    <property type="protein sequence ID" value="QNO49835.1"/>
    <property type="molecule type" value="Genomic_DNA"/>
</dbReference>
<dbReference type="GO" id="GO:0016151">
    <property type="term" value="F:nickel cation binding"/>
    <property type="evidence" value="ECO:0007669"/>
    <property type="project" value="UniProtKB-UniRule"/>
</dbReference>
<dbReference type="GO" id="GO:0043885">
    <property type="term" value="F:anaerobic carbon-monoxide dehydrogenase activity"/>
    <property type="evidence" value="ECO:0007669"/>
    <property type="project" value="InterPro"/>
</dbReference>
<feature type="binding site" evidence="11">
    <location>
        <position position="282"/>
    </location>
    <ligand>
        <name>[Ni-Fe-S] cluster</name>
        <dbReference type="ChEBI" id="CHEBI:60400"/>
    </ligand>
</feature>
<keyword evidence="9 11" id="KW-0012">Acyltransferase</keyword>
<dbReference type="FunFam" id="3.40.970.20:FF:000001">
    <property type="entry name" value="Acetyl-CoA decarbonylase/synthase complex subunit beta"/>
    <property type="match status" value="1"/>
</dbReference>
<dbReference type="UniPathway" id="UPA00642"/>
<feature type="domain" description="CO dehydrogenase/acetyl-CoA synthase complex beta subunit C-terminal" evidence="12">
    <location>
        <begin position="170"/>
        <end position="399"/>
    </location>
</feature>
<evidence type="ECO:0000256" key="6">
    <source>
        <dbReference type="ARBA" id="ARBA00022994"/>
    </source>
</evidence>
<keyword evidence="6" id="KW-0484">Methanogenesis</keyword>
<dbReference type="Gene3D" id="3.40.1470.10">
    <property type="entry name" value="Bifunctional carbon monoxide dehydrogenase/acetyl-coa synthase(codh/acs), Chain M, domain 5"/>
    <property type="match status" value="1"/>
</dbReference>
<evidence type="ECO:0000256" key="5">
    <source>
        <dbReference type="ARBA" id="ARBA00022723"/>
    </source>
</evidence>
<dbReference type="Gene3D" id="3.30.1650.10">
    <property type="entry name" value="Bifunctional carbon monoxide dehydrogenase/acetyl-coa synthase(codh/acs), Chain M, domain 3"/>
    <property type="match status" value="1"/>
</dbReference>
<dbReference type="NCBIfam" id="TIGR00316">
    <property type="entry name" value="cdhC"/>
    <property type="match status" value="1"/>
</dbReference>
<keyword evidence="3 11" id="KW-0533">Nickel</keyword>
<protein>
    <recommendedName>
        <fullName evidence="11">Acetyl-CoA decarbonylase/synthase complex subunit beta</fullName>
        <shortName evidence="11">ACDS complex subunit beta</shortName>
        <ecNumber evidence="11">2.3.1.169</ecNumber>
    </recommendedName>
    <alternativeName>
        <fullName evidence="11">ACDS complex acyltransferase</fullName>
    </alternativeName>
</protein>
<evidence type="ECO:0000313" key="14">
    <source>
        <dbReference type="EMBL" id="QNO49975.1"/>
    </source>
</evidence>
<feature type="binding site" evidence="11">
    <location>
        <position position="280"/>
    </location>
    <ligand>
        <name>[Ni-Fe-S] cluster</name>
        <dbReference type="ChEBI" id="CHEBI:60400"/>
    </ligand>
</feature>
<comment type="subunit">
    <text evidence="10 11">Monomer. The ACDS complex is made up of alpha, epsilon, beta, gamma and delta chains with a probable stoichiometry of (alpha(2)epsilon(2))(4)-beta(8)-(gamma(1)delta(1))(8).</text>
</comment>
<dbReference type="GO" id="GO:0006084">
    <property type="term" value="P:acetyl-CoA metabolic process"/>
    <property type="evidence" value="ECO:0007669"/>
    <property type="project" value="InterPro"/>
</dbReference>
<comment type="catalytic activity">
    <reaction evidence="11">
        <text>Co(I)-[corrinoid Fe-S protein] + acetyl-CoA + H(+) = methyl-Co(III)-[corrinoid Fe-S protein] + CO + CoA</text>
        <dbReference type="Rhea" id="RHEA:45212"/>
        <dbReference type="Rhea" id="RHEA-COMP:11110"/>
        <dbReference type="Rhea" id="RHEA-COMP:11111"/>
        <dbReference type="ChEBI" id="CHEBI:15378"/>
        <dbReference type="ChEBI" id="CHEBI:17245"/>
        <dbReference type="ChEBI" id="CHEBI:57287"/>
        <dbReference type="ChEBI" id="CHEBI:57288"/>
        <dbReference type="ChEBI" id="CHEBI:85033"/>
        <dbReference type="ChEBI" id="CHEBI:85035"/>
        <dbReference type="EC" id="2.3.1.169"/>
    </reaction>
</comment>
<comment type="function">
    <text evidence="11">Part of a complex that catalyzes the reversible cleavage of acetyl-CoA, allowing autotrophic growth from CO(2). The alpha-epsilon complex generates CO from CO(2), while the beta subunit (this protein) combines the CO with CoA and a methyl group to form acetyl-CoA. The methyl group, which is incorporated into acetyl-CoA, is transferred to the beta subunit by a corrinoid iron-sulfur protein (the gamma-delta complex).</text>
</comment>
<evidence type="ECO:0000256" key="4">
    <source>
        <dbReference type="ARBA" id="ARBA00022679"/>
    </source>
</evidence>
<dbReference type="GO" id="GO:0043884">
    <property type="term" value="F:CO-methylating acetyl-CoA synthase activity"/>
    <property type="evidence" value="ECO:0007669"/>
    <property type="project" value="UniProtKB-EC"/>
</dbReference>
<keyword evidence="4 11" id="KW-0808">Transferase</keyword>
<dbReference type="GO" id="GO:0005506">
    <property type="term" value="F:iron ion binding"/>
    <property type="evidence" value="ECO:0007669"/>
    <property type="project" value="UniProtKB-UniRule"/>
</dbReference>
<dbReference type="GO" id="GO:0019385">
    <property type="term" value="P:methanogenesis, from acetate"/>
    <property type="evidence" value="ECO:0007669"/>
    <property type="project" value="UniProtKB-UniPathway"/>
</dbReference>
<comment type="similarity">
    <text evidence="2 11">Belongs to the CdhC family.</text>
</comment>
<evidence type="ECO:0000256" key="7">
    <source>
        <dbReference type="ARBA" id="ARBA00023004"/>
    </source>
</evidence>
<keyword evidence="5 11" id="KW-0479">Metal-binding</keyword>
<feature type="binding site" evidence="11">
    <location>
        <position position="191"/>
    </location>
    <ligand>
        <name>[Ni-Fe-S] cluster</name>
        <dbReference type="ChEBI" id="CHEBI:60400"/>
    </ligand>
</feature>
<dbReference type="EC" id="2.3.1.169" evidence="11"/>
<evidence type="ECO:0000256" key="10">
    <source>
        <dbReference type="ARBA" id="ARBA00025865"/>
    </source>
</evidence>
<dbReference type="InterPro" id="IPR038571">
    <property type="entry name" value="CO_DH/Ac-CoA_synth_bsu_3_sf"/>
</dbReference>
<dbReference type="PANTHER" id="PTHR42281">
    <property type="match status" value="1"/>
</dbReference>
<evidence type="ECO:0000259" key="12">
    <source>
        <dbReference type="Pfam" id="PF19436"/>
    </source>
</evidence>
<gene>
    <name evidence="13" type="primary">cdhC2</name>
    <name evidence="11" type="synonym">cdhC</name>
    <name evidence="13" type="ORF">DBPBNLAN_00045</name>
    <name evidence="14" type="ORF">FNHNGOKL_00043</name>
</gene>